<dbReference type="GeneID" id="54288388"/>
<dbReference type="InterPro" id="IPR050654">
    <property type="entry name" value="AChE-related_enzymes"/>
</dbReference>
<sequence length="581" mass="63613">MKQQIALVAAFLLGSFADQNSNNIAAVDHSGDIKYLGIERNGVEVFLNIPYGQDTGGENRFKPPRPFVPEPGSIFNATAAGPACPQSLGQWFPPVTLNNITEISENCLSLNIARPKPSDRNGCKPLPVMVWIHGGSFWVGSNTEPTHQPDGLILQSVQAKNPVIHVAINYRLGFFGFAKSDALQDEGSTNAGLRDQRLAIEWVRENIAHFGGDPENITIFGQSSGGLAVGMQLLAYGGTKPLPFRRGICQSQALEPGITGNFTSDAMANLVEYIGCGNKSTVNSALTISCLRGLDTQTLFNASFDTYVGDIAHNIGDVWLPTVDGDFIPDTPSKLIKEGRFGQTYSGENVTYMFGWADGDVNFYTDYAIATANDTENFISTYISNVPEEDLSTLYDLYPVSEFEPPTGTNLTAEFYRSARIFRDILMVCEPLFLAEHFVKFGGEAYMYDFNQTVLESVVEATYNISKIGVIHTSEFAYIYGNLSHYEGAVTTESDELLLQRASRSWSGFANGDPSEGFGALQGWQQAFDTEGNVNIFVVGGENEGLTSIDGPKSTDAMKAQKLRERCGLINSDDWIKWLQY</sequence>
<feature type="domain" description="Carboxylesterase type B" evidence="4">
    <location>
        <begin position="39"/>
        <end position="533"/>
    </location>
</feature>
<dbReference type="PANTHER" id="PTHR43918">
    <property type="entry name" value="ACETYLCHOLINESTERASE"/>
    <property type="match status" value="1"/>
</dbReference>
<dbReference type="OrthoDB" id="408631at2759"/>
<keyword evidence="6" id="KW-1185">Reference proteome</keyword>
<dbReference type="PROSITE" id="PS00122">
    <property type="entry name" value="CARBOXYLESTERASE_B_1"/>
    <property type="match status" value="1"/>
</dbReference>
<dbReference type="PANTHER" id="PTHR43918:SF4">
    <property type="entry name" value="CARBOXYLIC ESTER HYDROLASE"/>
    <property type="match status" value="1"/>
</dbReference>
<dbReference type="Gene3D" id="3.40.50.1820">
    <property type="entry name" value="alpha/beta hydrolase"/>
    <property type="match status" value="1"/>
</dbReference>
<evidence type="ECO:0000256" key="1">
    <source>
        <dbReference type="ARBA" id="ARBA00005964"/>
    </source>
</evidence>
<reference evidence="5" key="1">
    <citation type="journal article" date="2020" name="Stud. Mycol.">
        <title>101 Dothideomycetes genomes: a test case for predicting lifestyles and emergence of pathogens.</title>
        <authorList>
            <person name="Haridas S."/>
            <person name="Albert R."/>
            <person name="Binder M."/>
            <person name="Bloem J."/>
            <person name="Labutti K."/>
            <person name="Salamov A."/>
            <person name="Andreopoulos B."/>
            <person name="Baker S."/>
            <person name="Barry K."/>
            <person name="Bills G."/>
            <person name="Bluhm B."/>
            <person name="Cannon C."/>
            <person name="Castanera R."/>
            <person name="Culley D."/>
            <person name="Daum C."/>
            <person name="Ezra D."/>
            <person name="Gonzalez J."/>
            <person name="Henrissat B."/>
            <person name="Kuo A."/>
            <person name="Liang C."/>
            <person name="Lipzen A."/>
            <person name="Lutzoni F."/>
            <person name="Magnuson J."/>
            <person name="Mondo S."/>
            <person name="Nolan M."/>
            <person name="Ohm R."/>
            <person name="Pangilinan J."/>
            <person name="Park H.-J."/>
            <person name="Ramirez L."/>
            <person name="Alfaro M."/>
            <person name="Sun H."/>
            <person name="Tritt A."/>
            <person name="Yoshinaga Y."/>
            <person name="Zwiers L.-H."/>
            <person name="Turgeon B."/>
            <person name="Goodwin S."/>
            <person name="Spatafora J."/>
            <person name="Crous P."/>
            <person name="Grigoriev I."/>
        </authorList>
    </citation>
    <scope>NUCLEOTIDE SEQUENCE</scope>
    <source>
        <strain evidence="5">CBS 175.79</strain>
    </source>
</reference>
<dbReference type="Pfam" id="PF00135">
    <property type="entry name" value="COesterase"/>
    <property type="match status" value="1"/>
</dbReference>
<evidence type="ECO:0000256" key="3">
    <source>
        <dbReference type="RuleBase" id="RU361235"/>
    </source>
</evidence>
<feature type="chain" id="PRO_5025704372" description="Carboxylic ester hydrolase" evidence="3">
    <location>
        <begin position="18"/>
        <end position="581"/>
    </location>
</feature>
<dbReference type="InterPro" id="IPR019826">
    <property type="entry name" value="Carboxylesterase_B_AS"/>
</dbReference>
<organism evidence="5 6">
    <name type="scientific">Aaosphaeria arxii CBS 175.79</name>
    <dbReference type="NCBI Taxonomy" id="1450172"/>
    <lineage>
        <taxon>Eukaryota</taxon>
        <taxon>Fungi</taxon>
        <taxon>Dikarya</taxon>
        <taxon>Ascomycota</taxon>
        <taxon>Pezizomycotina</taxon>
        <taxon>Dothideomycetes</taxon>
        <taxon>Pleosporomycetidae</taxon>
        <taxon>Pleosporales</taxon>
        <taxon>Pleosporales incertae sedis</taxon>
        <taxon>Aaosphaeria</taxon>
    </lineage>
</organism>
<evidence type="ECO:0000256" key="2">
    <source>
        <dbReference type="ARBA" id="ARBA00022801"/>
    </source>
</evidence>
<proteinExistence type="inferred from homology"/>
<gene>
    <name evidence="5" type="ORF">BU24DRAFT_449998</name>
</gene>
<protein>
    <recommendedName>
        <fullName evidence="3">Carboxylic ester hydrolase</fullName>
        <ecNumber evidence="3">3.1.1.-</ecNumber>
    </recommendedName>
</protein>
<evidence type="ECO:0000313" key="6">
    <source>
        <dbReference type="Proteomes" id="UP000799778"/>
    </source>
</evidence>
<evidence type="ECO:0000259" key="4">
    <source>
        <dbReference type="Pfam" id="PF00135"/>
    </source>
</evidence>
<dbReference type="GO" id="GO:0052689">
    <property type="term" value="F:carboxylic ester hydrolase activity"/>
    <property type="evidence" value="ECO:0007669"/>
    <property type="project" value="TreeGrafter"/>
</dbReference>
<dbReference type="Proteomes" id="UP000799778">
    <property type="component" value="Unassembled WGS sequence"/>
</dbReference>
<keyword evidence="2 3" id="KW-0378">Hydrolase</keyword>
<dbReference type="SUPFAM" id="SSF53474">
    <property type="entry name" value="alpha/beta-Hydrolases"/>
    <property type="match status" value="1"/>
</dbReference>
<comment type="similarity">
    <text evidence="1 3">Belongs to the type-B carboxylesterase/lipase family.</text>
</comment>
<name>A0A6A5XQM8_9PLEO</name>
<dbReference type="InterPro" id="IPR002018">
    <property type="entry name" value="CarbesteraseB"/>
</dbReference>
<keyword evidence="3" id="KW-0732">Signal</keyword>
<evidence type="ECO:0000313" key="5">
    <source>
        <dbReference type="EMBL" id="KAF2015243.1"/>
    </source>
</evidence>
<dbReference type="InterPro" id="IPR029058">
    <property type="entry name" value="AB_hydrolase_fold"/>
</dbReference>
<feature type="signal peptide" evidence="3">
    <location>
        <begin position="1"/>
        <end position="17"/>
    </location>
</feature>
<dbReference type="RefSeq" id="XP_033383582.1">
    <property type="nucleotide sequence ID" value="XM_033530991.1"/>
</dbReference>
<dbReference type="EMBL" id="ML978069">
    <property type="protein sequence ID" value="KAF2015243.1"/>
    <property type="molecule type" value="Genomic_DNA"/>
</dbReference>
<dbReference type="AlphaFoldDB" id="A0A6A5XQM8"/>
<dbReference type="EC" id="3.1.1.-" evidence="3"/>
<accession>A0A6A5XQM8</accession>